<dbReference type="Proteomes" id="UP000008311">
    <property type="component" value="Unassembled WGS sequence"/>
</dbReference>
<dbReference type="AlphaFoldDB" id="B9SBA2"/>
<evidence type="ECO:0000259" key="1">
    <source>
        <dbReference type="Pfam" id="PF26130"/>
    </source>
</evidence>
<keyword evidence="3" id="KW-1185">Reference proteome</keyword>
<evidence type="ECO:0000313" key="3">
    <source>
        <dbReference type="Proteomes" id="UP000008311"/>
    </source>
</evidence>
<protein>
    <recommendedName>
        <fullName evidence="1">PB1-like domain-containing protein</fullName>
    </recommendedName>
</protein>
<dbReference type="InParanoid" id="B9SBA2"/>
<dbReference type="InterPro" id="IPR058594">
    <property type="entry name" value="PB1-like_dom_pln"/>
</dbReference>
<proteinExistence type="predicted"/>
<gene>
    <name evidence="2" type="ORF">RCOM_0650280</name>
</gene>
<dbReference type="Pfam" id="PF26130">
    <property type="entry name" value="PB1-like"/>
    <property type="match status" value="1"/>
</dbReference>
<evidence type="ECO:0000313" key="2">
    <source>
        <dbReference type="EMBL" id="EEF39110.1"/>
    </source>
</evidence>
<organism evidence="2 3">
    <name type="scientific">Ricinus communis</name>
    <name type="common">Castor bean</name>
    <dbReference type="NCBI Taxonomy" id="3988"/>
    <lineage>
        <taxon>Eukaryota</taxon>
        <taxon>Viridiplantae</taxon>
        <taxon>Streptophyta</taxon>
        <taxon>Embryophyta</taxon>
        <taxon>Tracheophyta</taxon>
        <taxon>Spermatophyta</taxon>
        <taxon>Magnoliopsida</taxon>
        <taxon>eudicotyledons</taxon>
        <taxon>Gunneridae</taxon>
        <taxon>Pentapetalae</taxon>
        <taxon>rosids</taxon>
        <taxon>fabids</taxon>
        <taxon>Malpighiales</taxon>
        <taxon>Euphorbiaceae</taxon>
        <taxon>Acalyphoideae</taxon>
        <taxon>Acalypheae</taxon>
        <taxon>Ricinus</taxon>
    </lineage>
</organism>
<feature type="domain" description="PB1-like" evidence="1">
    <location>
        <begin position="1"/>
        <end position="97"/>
    </location>
</feature>
<reference evidence="3" key="1">
    <citation type="journal article" date="2010" name="Nat. Biotechnol.">
        <title>Draft genome sequence of the oilseed species Ricinus communis.</title>
        <authorList>
            <person name="Chan A.P."/>
            <person name="Crabtree J."/>
            <person name="Zhao Q."/>
            <person name="Lorenzi H."/>
            <person name="Orvis J."/>
            <person name="Puiu D."/>
            <person name="Melake-Berhan A."/>
            <person name="Jones K.M."/>
            <person name="Redman J."/>
            <person name="Chen G."/>
            <person name="Cahoon E.B."/>
            <person name="Gedil M."/>
            <person name="Stanke M."/>
            <person name="Haas B.J."/>
            <person name="Wortman J.R."/>
            <person name="Fraser-Liggett C.M."/>
            <person name="Ravel J."/>
            <person name="Rabinowicz P.D."/>
        </authorList>
    </citation>
    <scope>NUCLEOTIDE SEQUENCE [LARGE SCALE GENOMIC DNA]</scope>
    <source>
        <strain evidence="3">cv. Hale</strain>
    </source>
</reference>
<accession>B9SBA2</accession>
<sequence>MGDLYTMVLHHGGLFVENDIGIVEYEGGEFMHFDNCDLDKSGYLDILSDVRELGYSSLSKITYLNLEQGVFCFFYNNKGVMEMLSCVRDGVFHVYIEGELIVDFEGENDTGENGAIENDVESNDEAQPDEFEANVGASIIGETFEGFMEGNAKFGIDGASESEDPKYVLVQESKTNDGMNDEDFSSDDEKLLEVRRNLKWARYMNKKFKILMTMRQQADLSGKNFQLLKTGRK</sequence>
<name>B9SBA2_RICCO</name>
<dbReference type="EMBL" id="EQ973912">
    <property type="protein sequence ID" value="EEF39110.1"/>
    <property type="molecule type" value="Genomic_DNA"/>
</dbReference>